<evidence type="ECO:0000256" key="3">
    <source>
        <dbReference type="ARBA" id="ARBA00023242"/>
    </source>
</evidence>
<dbReference type="GO" id="GO:0005634">
    <property type="term" value="C:nucleus"/>
    <property type="evidence" value="ECO:0007669"/>
    <property type="project" value="UniProtKB-SubCell"/>
</dbReference>
<feature type="domain" description="SUZ-C" evidence="7">
    <location>
        <begin position="440"/>
        <end position="480"/>
    </location>
</feature>
<dbReference type="PROSITE" id="PS51938">
    <property type="entry name" value="SUZ_C"/>
    <property type="match status" value="1"/>
</dbReference>
<evidence type="ECO:0000256" key="4">
    <source>
        <dbReference type="PROSITE-ProRule" id="PRU00332"/>
    </source>
</evidence>
<accession>A0A6A7G2Q0</accession>
<dbReference type="SMART" id="SM00715">
    <property type="entry name" value="LA"/>
    <property type="match status" value="1"/>
</dbReference>
<evidence type="ECO:0000313" key="8">
    <source>
        <dbReference type="EMBL" id="LAC25031.1"/>
    </source>
</evidence>
<dbReference type="InterPro" id="IPR006630">
    <property type="entry name" value="La_HTH"/>
</dbReference>
<dbReference type="PRINTS" id="PR00302">
    <property type="entry name" value="LUPUSLA"/>
</dbReference>
<evidence type="ECO:0000256" key="5">
    <source>
        <dbReference type="SAM" id="MobiDB-lite"/>
    </source>
</evidence>
<evidence type="ECO:0000259" key="7">
    <source>
        <dbReference type="PROSITE" id="PS51938"/>
    </source>
</evidence>
<dbReference type="Gene3D" id="1.10.10.10">
    <property type="entry name" value="Winged helix-like DNA-binding domain superfamily/Winged helix DNA-binding domain"/>
    <property type="match status" value="1"/>
</dbReference>
<feature type="compositionally biased region" description="Basic and acidic residues" evidence="5">
    <location>
        <begin position="102"/>
        <end position="116"/>
    </location>
</feature>
<dbReference type="AlphaFoldDB" id="A0A6A7G2Q0"/>
<protein>
    <submittedName>
        <fullName evidence="8">La-related protein 6-like</fullName>
    </submittedName>
</protein>
<dbReference type="Pfam" id="PF05383">
    <property type="entry name" value="La"/>
    <property type="match status" value="1"/>
</dbReference>
<evidence type="ECO:0000256" key="1">
    <source>
        <dbReference type="ARBA" id="ARBA00004123"/>
    </source>
</evidence>
<evidence type="ECO:0000256" key="2">
    <source>
        <dbReference type="ARBA" id="ARBA00022884"/>
    </source>
</evidence>
<dbReference type="InterPro" id="IPR036388">
    <property type="entry name" value="WH-like_DNA-bd_sf"/>
</dbReference>
<feature type="region of interest" description="Disordered" evidence="5">
    <location>
        <begin position="463"/>
        <end position="486"/>
    </location>
</feature>
<organism evidence="8">
    <name type="scientific">Hirondellea gigas</name>
    <dbReference type="NCBI Taxonomy" id="1518452"/>
    <lineage>
        <taxon>Eukaryota</taxon>
        <taxon>Metazoa</taxon>
        <taxon>Ecdysozoa</taxon>
        <taxon>Arthropoda</taxon>
        <taxon>Crustacea</taxon>
        <taxon>Multicrustacea</taxon>
        <taxon>Malacostraca</taxon>
        <taxon>Eumalacostraca</taxon>
        <taxon>Peracarida</taxon>
        <taxon>Amphipoda</taxon>
        <taxon>Amphilochidea</taxon>
        <taxon>Lysianassida</taxon>
        <taxon>Lysianassidira</taxon>
        <taxon>Lysianassoidea</taxon>
        <taxon>Lysianassidae</taxon>
        <taxon>Hirondellea</taxon>
    </lineage>
</organism>
<feature type="compositionally biased region" description="Polar residues" evidence="5">
    <location>
        <begin position="315"/>
        <end position="347"/>
    </location>
</feature>
<feature type="domain" description="HTH La-type RNA-binding" evidence="6">
    <location>
        <begin position="118"/>
        <end position="210"/>
    </location>
</feature>
<reference evidence="8" key="1">
    <citation type="submission" date="2017-11" db="EMBL/GenBank/DDBJ databases">
        <title>The sensing device of the deep-sea amphipod.</title>
        <authorList>
            <person name="Kobayashi H."/>
            <person name="Nagahama T."/>
            <person name="Arai W."/>
            <person name="Sasagawa Y."/>
            <person name="Umeda M."/>
            <person name="Hayashi T."/>
            <person name="Nikaido I."/>
            <person name="Watanabe H."/>
            <person name="Oguri K."/>
            <person name="Kitazato H."/>
            <person name="Fujioka K."/>
            <person name="Kido Y."/>
            <person name="Takami H."/>
        </authorList>
    </citation>
    <scope>NUCLEOTIDE SEQUENCE</scope>
    <source>
        <tissue evidence="8">Whole body</tissue>
    </source>
</reference>
<proteinExistence type="evidence at transcript level"/>
<evidence type="ECO:0000259" key="6">
    <source>
        <dbReference type="PROSITE" id="PS50961"/>
    </source>
</evidence>
<sequence>MALLNESCQVLAAVEEFQPSIKVPEGDSSGEDQQTYSKLLPQTELSAELVSELTRQESCVSTDSLGTDDSPQDADESSSDGGLDLDPRGHRSASVVSDASEEGGRDSGIEAEKEPDMVVPDQDLIDRIVTQVEIYFSDASVMKDKFLLKHIRRNKEGYVSLKLVSSFKKIKQLTKDWRVVAHALNKGSTNIQINDLGTKIRRTTALPEIDDSPVTCTVLALNLALEKPGIDTVSQLFAKCGDMALIRVLRAGAPLSAELKTLASKYPSLNNTNCAWIEFEATEAVKEACKLSSNEGMKVVPIIPESVKKTEKPTQQKSQPNSRKTSVTSQNYNNQQRGGPNSRKNSIKYNKMNNEQENMQQQRPIQQRRKAISLFHTQRPNLRDLTVIVEGRRRPKSKSCVEFSPGQGSSNCPGAASSWVQRHLFAAAVASAAAAAGAPINYKPPSSRPSRVSLGTLSLPEGVARFPKGPDGSKGFGARRISQVVN</sequence>
<dbReference type="EMBL" id="IACT01005888">
    <property type="protein sequence ID" value="LAC25031.1"/>
    <property type="molecule type" value="mRNA"/>
</dbReference>
<dbReference type="PANTHER" id="PTHR22792">
    <property type="entry name" value="LUPUS LA PROTEIN-RELATED"/>
    <property type="match status" value="1"/>
</dbReference>
<dbReference type="InterPro" id="IPR036390">
    <property type="entry name" value="WH_DNA-bd_sf"/>
</dbReference>
<dbReference type="GO" id="GO:0006396">
    <property type="term" value="P:RNA processing"/>
    <property type="evidence" value="ECO:0007669"/>
    <property type="project" value="InterPro"/>
</dbReference>
<dbReference type="GO" id="GO:0003729">
    <property type="term" value="F:mRNA binding"/>
    <property type="evidence" value="ECO:0007669"/>
    <property type="project" value="TreeGrafter"/>
</dbReference>
<dbReference type="InterPro" id="IPR002344">
    <property type="entry name" value="Lupus_La"/>
</dbReference>
<keyword evidence="2 4" id="KW-0694">RNA-binding</keyword>
<feature type="compositionally biased region" description="Polar residues" evidence="5">
    <location>
        <begin position="56"/>
        <end position="69"/>
    </location>
</feature>
<feature type="region of interest" description="Disordered" evidence="5">
    <location>
        <begin position="18"/>
        <end position="117"/>
    </location>
</feature>
<dbReference type="InterPro" id="IPR024642">
    <property type="entry name" value="SUZ-C"/>
</dbReference>
<dbReference type="Pfam" id="PF12901">
    <property type="entry name" value="SUZ-C"/>
    <property type="match status" value="1"/>
</dbReference>
<dbReference type="InterPro" id="IPR045180">
    <property type="entry name" value="La_dom_prot"/>
</dbReference>
<dbReference type="PROSITE" id="PS50961">
    <property type="entry name" value="HTH_LA"/>
    <property type="match status" value="1"/>
</dbReference>
<dbReference type="PANTHER" id="PTHR22792:SF140">
    <property type="entry name" value="ACHILLES, ISOFORM A"/>
    <property type="match status" value="1"/>
</dbReference>
<keyword evidence="3" id="KW-0539">Nucleus</keyword>
<name>A0A6A7G2Q0_9CRUS</name>
<dbReference type="GO" id="GO:1990904">
    <property type="term" value="C:ribonucleoprotein complex"/>
    <property type="evidence" value="ECO:0007669"/>
    <property type="project" value="InterPro"/>
</dbReference>
<dbReference type="FunFam" id="1.10.10.10:FF:000158">
    <property type="entry name" value="La ribonucleoprotein domain family member 7"/>
    <property type="match status" value="1"/>
</dbReference>
<dbReference type="SUPFAM" id="SSF46785">
    <property type="entry name" value="Winged helix' DNA-binding domain"/>
    <property type="match status" value="1"/>
</dbReference>
<comment type="subcellular location">
    <subcellularLocation>
        <location evidence="1">Nucleus</location>
    </subcellularLocation>
</comment>
<feature type="region of interest" description="Disordered" evidence="5">
    <location>
        <begin position="303"/>
        <end position="347"/>
    </location>
</feature>
<dbReference type="CDD" id="cd08033">
    <property type="entry name" value="LARP_6"/>
    <property type="match status" value="1"/>
</dbReference>